<keyword evidence="2" id="KW-1133">Transmembrane helix</keyword>
<evidence type="ECO:0000256" key="2">
    <source>
        <dbReference type="SAM" id="Phobius"/>
    </source>
</evidence>
<evidence type="ECO:0000313" key="4">
    <source>
        <dbReference type="Proteomes" id="UP001501710"/>
    </source>
</evidence>
<feature type="transmembrane region" description="Helical" evidence="2">
    <location>
        <begin position="289"/>
        <end position="309"/>
    </location>
</feature>
<keyword evidence="2" id="KW-0472">Membrane</keyword>
<comment type="caution">
    <text evidence="3">The sequence shown here is derived from an EMBL/GenBank/DDBJ whole genome shotgun (WGS) entry which is preliminary data.</text>
</comment>
<proteinExistence type="predicted"/>
<feature type="region of interest" description="Disordered" evidence="1">
    <location>
        <begin position="534"/>
        <end position="589"/>
    </location>
</feature>
<feature type="transmembrane region" description="Helical" evidence="2">
    <location>
        <begin position="64"/>
        <end position="83"/>
    </location>
</feature>
<organism evidence="3 4">
    <name type="scientific">Actinomadura meridiana</name>
    <dbReference type="NCBI Taxonomy" id="559626"/>
    <lineage>
        <taxon>Bacteria</taxon>
        <taxon>Bacillati</taxon>
        <taxon>Actinomycetota</taxon>
        <taxon>Actinomycetes</taxon>
        <taxon>Streptosporangiales</taxon>
        <taxon>Thermomonosporaceae</taxon>
        <taxon>Actinomadura</taxon>
    </lineage>
</organism>
<sequence length="745" mass="78370">MSVPDGDGILEGGVGPAAARVRMRTVEHELVGLAGPGGRWRPVAVGPFALLAVALALLPIRPVWLWAGLIGVVAAIPWLLGAAPDARRRLPRPYWRLSGAGLERIGPGGLTMVSYERSRIDGLAVTTGDGVLTVFHRFGRTAVGGMTSMGLEPLAVFVTARRLGIPMHVLDGEASDLLDPALDDALNVPGLDGDVPGGSVLPRDHMAEKRLLDQEAALLAAAYEPTAPEPGDDDPDDDTNAPAGDSGEQRLDTPEPLPSRRRVVLLGVLTALLGAAMIIRIAMDGTGEFGARLAAGCWALAAIAGVLAVRRRLLRAARVRWTITAERLLVRARPGRRREAQDLRAGDVAAVVVGPGLRLDPVSGEPRRAELAALAFGHRLELIARLPADGLDGFQLAHALDDHGYRVITPGARPPRRPPYGLEWLPEIFARVPGGRLVVAEGGLGWADAGGDIVMKMPEDRIGGIELLTIAGHAWVRLYDTDGDEFLAAPLSALRISRTDLREAARRAGLPVNDAEYDAYLSAAFHTAVSTLADTGTAPEPAPASLPAQSAAQDGGTDVEAPGSGGGAGDHDLLPDVSASPDPVSAPGALLDATRRSRAGTYGMSVLLCEAVALLGAVWLGPDLGGFNATASWSVPAGLIVGLVGYWLYDRNRAQLRVSSAGLAVVTRRGKVEWDLGRGRVGGVGLDESAEHLPRPVVVWSPSGRVLRQVGFQPDPEELRRACERYGLPWGPPDADRPAPPPPEL</sequence>
<name>A0ABP8CNU5_9ACTN</name>
<gene>
    <name evidence="3" type="ORF">GCM10022254_71070</name>
</gene>
<feature type="transmembrane region" description="Helical" evidence="2">
    <location>
        <begin position="599"/>
        <end position="619"/>
    </location>
</feature>
<dbReference type="EMBL" id="BAABAS010000028">
    <property type="protein sequence ID" value="GAA4241589.1"/>
    <property type="molecule type" value="Genomic_DNA"/>
</dbReference>
<feature type="transmembrane region" description="Helical" evidence="2">
    <location>
        <begin position="263"/>
        <end position="283"/>
    </location>
</feature>
<dbReference type="Proteomes" id="UP001501710">
    <property type="component" value="Unassembled WGS sequence"/>
</dbReference>
<evidence type="ECO:0000313" key="3">
    <source>
        <dbReference type="EMBL" id="GAA4241589.1"/>
    </source>
</evidence>
<feature type="compositionally biased region" description="Acidic residues" evidence="1">
    <location>
        <begin position="230"/>
        <end position="239"/>
    </location>
</feature>
<evidence type="ECO:0000256" key="1">
    <source>
        <dbReference type="SAM" id="MobiDB-lite"/>
    </source>
</evidence>
<accession>A0ABP8CNU5</accession>
<feature type="region of interest" description="Disordered" evidence="1">
    <location>
        <begin position="726"/>
        <end position="745"/>
    </location>
</feature>
<keyword evidence="4" id="KW-1185">Reference proteome</keyword>
<feature type="compositionally biased region" description="Low complexity" evidence="1">
    <location>
        <begin position="543"/>
        <end position="553"/>
    </location>
</feature>
<feature type="transmembrane region" description="Helical" evidence="2">
    <location>
        <begin position="631"/>
        <end position="649"/>
    </location>
</feature>
<reference evidence="4" key="1">
    <citation type="journal article" date="2019" name="Int. J. Syst. Evol. Microbiol.">
        <title>The Global Catalogue of Microorganisms (GCM) 10K type strain sequencing project: providing services to taxonomists for standard genome sequencing and annotation.</title>
        <authorList>
            <consortium name="The Broad Institute Genomics Platform"/>
            <consortium name="The Broad Institute Genome Sequencing Center for Infectious Disease"/>
            <person name="Wu L."/>
            <person name="Ma J."/>
        </authorList>
    </citation>
    <scope>NUCLEOTIDE SEQUENCE [LARGE SCALE GENOMIC DNA]</scope>
    <source>
        <strain evidence="4">JCM 17440</strain>
    </source>
</reference>
<keyword evidence="2" id="KW-0812">Transmembrane</keyword>
<protein>
    <submittedName>
        <fullName evidence="3">Uncharacterized protein</fullName>
    </submittedName>
</protein>
<feature type="region of interest" description="Disordered" evidence="1">
    <location>
        <begin position="225"/>
        <end position="256"/>
    </location>
</feature>